<keyword evidence="4" id="KW-0378">Hydrolase</keyword>
<dbReference type="GO" id="GO:0016042">
    <property type="term" value="P:lipid catabolic process"/>
    <property type="evidence" value="ECO:0007669"/>
    <property type="project" value="UniProtKB-KW"/>
</dbReference>
<dbReference type="PANTHER" id="PTHR43856">
    <property type="entry name" value="CARDIOLIPIN HYDROLASE"/>
    <property type="match status" value="1"/>
</dbReference>
<dbReference type="InterPro" id="IPR025202">
    <property type="entry name" value="PLD-like_dom"/>
</dbReference>
<dbReference type="InterPro" id="IPR051406">
    <property type="entry name" value="PLD_domain"/>
</dbReference>
<protein>
    <recommendedName>
        <fullName evidence="3">phospholipase D</fullName>
        <ecNumber evidence="3">3.1.4.4</ecNumber>
    </recommendedName>
</protein>
<dbReference type="Proteomes" id="UP000198928">
    <property type="component" value="Unassembled WGS sequence"/>
</dbReference>
<evidence type="ECO:0000259" key="7">
    <source>
        <dbReference type="PROSITE" id="PS50035"/>
    </source>
</evidence>
<dbReference type="GO" id="GO:0004630">
    <property type="term" value="F:phospholipase D activity"/>
    <property type="evidence" value="ECO:0007669"/>
    <property type="project" value="UniProtKB-EC"/>
</dbReference>
<evidence type="ECO:0000256" key="1">
    <source>
        <dbReference type="ARBA" id="ARBA00000798"/>
    </source>
</evidence>
<gene>
    <name evidence="8" type="ORF">SAMN05192584_105216</name>
</gene>
<dbReference type="Gene3D" id="3.30.870.10">
    <property type="entry name" value="Endonuclease Chain A"/>
    <property type="match status" value="2"/>
</dbReference>
<evidence type="ECO:0000256" key="2">
    <source>
        <dbReference type="ARBA" id="ARBA00008664"/>
    </source>
</evidence>
<dbReference type="RefSeq" id="WP_175540943.1">
    <property type="nucleotide sequence ID" value="NZ_FOSG01000005.1"/>
</dbReference>
<evidence type="ECO:0000256" key="5">
    <source>
        <dbReference type="ARBA" id="ARBA00022963"/>
    </source>
</evidence>
<comment type="catalytic activity">
    <reaction evidence="1">
        <text>a 1,2-diacyl-sn-glycero-3-phosphocholine + H2O = a 1,2-diacyl-sn-glycero-3-phosphate + choline + H(+)</text>
        <dbReference type="Rhea" id="RHEA:14445"/>
        <dbReference type="ChEBI" id="CHEBI:15354"/>
        <dbReference type="ChEBI" id="CHEBI:15377"/>
        <dbReference type="ChEBI" id="CHEBI:15378"/>
        <dbReference type="ChEBI" id="CHEBI:57643"/>
        <dbReference type="ChEBI" id="CHEBI:58608"/>
        <dbReference type="EC" id="3.1.4.4"/>
    </reaction>
</comment>
<dbReference type="PROSITE" id="PS50035">
    <property type="entry name" value="PLD"/>
    <property type="match status" value="1"/>
</dbReference>
<evidence type="ECO:0000256" key="6">
    <source>
        <dbReference type="ARBA" id="ARBA00023098"/>
    </source>
</evidence>
<keyword evidence="6" id="KW-0443">Lipid metabolism</keyword>
<evidence type="ECO:0000256" key="4">
    <source>
        <dbReference type="ARBA" id="ARBA00022801"/>
    </source>
</evidence>
<dbReference type="Pfam" id="PF13091">
    <property type="entry name" value="PLDc_2"/>
    <property type="match status" value="2"/>
</dbReference>
<comment type="similarity">
    <text evidence="2">Belongs to the phospholipase D family.</text>
</comment>
<dbReference type="EMBL" id="FOSG01000005">
    <property type="protein sequence ID" value="SFK35771.1"/>
    <property type="molecule type" value="Genomic_DNA"/>
</dbReference>
<evidence type="ECO:0000313" key="9">
    <source>
        <dbReference type="Proteomes" id="UP000198928"/>
    </source>
</evidence>
<accession>A0A1I3YX33</accession>
<keyword evidence="9" id="KW-1185">Reference proteome</keyword>
<proteinExistence type="inferred from homology"/>
<dbReference type="AlphaFoldDB" id="A0A1I3YX33"/>
<organism evidence="8 9">
    <name type="scientific">Streptomyces pini</name>
    <dbReference type="NCBI Taxonomy" id="1520580"/>
    <lineage>
        <taxon>Bacteria</taxon>
        <taxon>Bacillati</taxon>
        <taxon>Actinomycetota</taxon>
        <taxon>Actinomycetes</taxon>
        <taxon>Kitasatosporales</taxon>
        <taxon>Streptomycetaceae</taxon>
        <taxon>Streptomyces</taxon>
    </lineage>
</organism>
<dbReference type="GO" id="GO:0016891">
    <property type="term" value="F:RNA endonuclease activity producing 5'-phosphomonoesters, hydrolytic mechanism"/>
    <property type="evidence" value="ECO:0007669"/>
    <property type="project" value="TreeGrafter"/>
</dbReference>
<feature type="domain" description="PLD phosphodiesterase" evidence="7">
    <location>
        <begin position="297"/>
        <end position="331"/>
    </location>
</feature>
<name>A0A1I3YX33_9ACTN</name>
<dbReference type="PANTHER" id="PTHR43856:SF1">
    <property type="entry name" value="MITOCHONDRIAL CARDIOLIPIN HYDROLASE"/>
    <property type="match status" value="1"/>
</dbReference>
<evidence type="ECO:0000313" key="8">
    <source>
        <dbReference type="EMBL" id="SFK35771.1"/>
    </source>
</evidence>
<dbReference type="InterPro" id="IPR001736">
    <property type="entry name" value="PLipase_D/transphosphatidylase"/>
</dbReference>
<dbReference type="SUPFAM" id="SSF56024">
    <property type="entry name" value="Phospholipase D/nuclease"/>
    <property type="match status" value="2"/>
</dbReference>
<dbReference type="EC" id="3.1.4.4" evidence="3"/>
<sequence>MAASNESIFNDPFSAVRAEQTVIRDHIVDLTEAADPGSTIRVSFYHLWSHTVARALAAAHTDPARGVNVQVVLDESSRSSSYADSSYTILADALGTDTGQSSFVTLCPAGRSCLGDQTHSGINHNKFALFSSVADGSRREVVVQTSSNLTPSSYDKLWNSATTVSGNHTLYNAYVSYFGRLRAKDAANWSYSSTSAGVEKVYFFPRSSGDTILGVLDNVECSWTDGSGTHKTGIRLAMFTLTRVGVANRLVELRRAGCTVDIVYSNTSADSWNALHASGGPVLRCYDHDDDGDSGTPSRVVHSKYMLIDGWYAGKRDKVVWTGSANYTYSGLRYNDETIMKINSDTVYAAYLANFTDVRGAAVPGTADDTAACKS</sequence>
<keyword evidence="5" id="KW-0442">Lipid degradation</keyword>
<dbReference type="GO" id="GO:0006793">
    <property type="term" value="P:phosphorus metabolic process"/>
    <property type="evidence" value="ECO:0007669"/>
    <property type="project" value="UniProtKB-ARBA"/>
</dbReference>
<reference evidence="9" key="1">
    <citation type="submission" date="2016-10" db="EMBL/GenBank/DDBJ databases">
        <authorList>
            <person name="Varghese N."/>
            <person name="Submissions S."/>
        </authorList>
    </citation>
    <scope>NUCLEOTIDE SEQUENCE [LARGE SCALE GENOMIC DNA]</scope>
    <source>
        <strain evidence="9">PL19</strain>
    </source>
</reference>
<evidence type="ECO:0000256" key="3">
    <source>
        <dbReference type="ARBA" id="ARBA00012027"/>
    </source>
</evidence>